<dbReference type="Proteomes" id="UP000214666">
    <property type="component" value="Chromosome"/>
</dbReference>
<dbReference type="EMBL" id="CP020028">
    <property type="protein sequence ID" value="ASR46133.1"/>
    <property type="molecule type" value="Genomic_DNA"/>
</dbReference>
<dbReference type="RefSeq" id="WP_007431855.1">
    <property type="nucleotide sequence ID" value="NZ_CP020028.1"/>
</dbReference>
<dbReference type="OrthoDB" id="2645440at2"/>
<dbReference type="AlphaFoldDB" id="A0A222WK04"/>
<name>A0A222WK04_9BACL</name>
<accession>A0A222WK04</accession>
<protein>
    <submittedName>
        <fullName evidence="1">Uncharacterized protein</fullName>
    </submittedName>
</protein>
<evidence type="ECO:0000313" key="2">
    <source>
        <dbReference type="Proteomes" id="UP000214666"/>
    </source>
</evidence>
<reference evidence="1 2" key="1">
    <citation type="submission" date="2017-03" db="EMBL/GenBank/DDBJ databases">
        <title>Complete genome sequence of Paenibacillus Kribbensis producing bioflocculants.</title>
        <authorList>
            <person name="Lee H.-G."/>
            <person name="Oh H.-M."/>
        </authorList>
    </citation>
    <scope>NUCLEOTIDE SEQUENCE [LARGE SCALE GENOMIC DNA]</scope>
    <source>
        <strain evidence="1 2">AM49</strain>
    </source>
</reference>
<proteinExistence type="predicted"/>
<organism evidence="1 2">
    <name type="scientific">Paenibacillus kribbensis</name>
    <dbReference type="NCBI Taxonomy" id="172713"/>
    <lineage>
        <taxon>Bacteria</taxon>
        <taxon>Bacillati</taxon>
        <taxon>Bacillota</taxon>
        <taxon>Bacilli</taxon>
        <taxon>Bacillales</taxon>
        <taxon>Paenibacillaceae</taxon>
        <taxon>Paenibacillus</taxon>
    </lineage>
</organism>
<evidence type="ECO:0000313" key="1">
    <source>
        <dbReference type="EMBL" id="ASR46133.1"/>
    </source>
</evidence>
<dbReference type="KEGG" id="pkb:B4V02_05225"/>
<gene>
    <name evidence="1" type="ORF">B4V02_05225</name>
</gene>
<keyword evidence="2" id="KW-1185">Reference proteome</keyword>
<sequence>MAVFSIGAIENLNPNATFHSSSVVVRITNTTAAALSPIVVHAYSAPGSAPPGTAAVPYFLTTFALAANAVVTLTIPTVVPAYIINVSSPAPAAIASDISIAAQGKDAAGNFVPEHTFPFGDWAVISTVGPTS</sequence>